<keyword evidence="3" id="KW-1185">Reference proteome</keyword>
<comment type="caution">
    <text evidence="2">The sequence shown here is derived from an EMBL/GenBank/DDBJ whole genome shotgun (WGS) entry which is preliminary data.</text>
</comment>
<name>A0A9P0X9P5_PIEBR</name>
<dbReference type="InterPro" id="IPR015897">
    <property type="entry name" value="CHK_kinase-like"/>
</dbReference>
<reference evidence="2" key="1">
    <citation type="submission" date="2022-05" db="EMBL/GenBank/DDBJ databases">
        <authorList>
            <person name="Okamura Y."/>
        </authorList>
    </citation>
    <scope>NUCLEOTIDE SEQUENCE</scope>
</reference>
<dbReference type="PANTHER" id="PTHR11012:SF57">
    <property type="entry name" value="LD10016P"/>
    <property type="match status" value="1"/>
</dbReference>
<dbReference type="SUPFAM" id="SSF56112">
    <property type="entry name" value="Protein kinase-like (PK-like)"/>
    <property type="match status" value="1"/>
</dbReference>
<dbReference type="InterPro" id="IPR004119">
    <property type="entry name" value="EcKL"/>
</dbReference>
<gene>
    <name evidence="2" type="ORF">PIBRA_LOCUS5013</name>
</gene>
<dbReference type="Gene3D" id="3.90.1200.10">
    <property type="match status" value="1"/>
</dbReference>
<organism evidence="2 3">
    <name type="scientific">Pieris brassicae</name>
    <name type="common">White butterfly</name>
    <name type="synonym">Large white butterfly</name>
    <dbReference type="NCBI Taxonomy" id="7116"/>
    <lineage>
        <taxon>Eukaryota</taxon>
        <taxon>Metazoa</taxon>
        <taxon>Ecdysozoa</taxon>
        <taxon>Arthropoda</taxon>
        <taxon>Hexapoda</taxon>
        <taxon>Insecta</taxon>
        <taxon>Pterygota</taxon>
        <taxon>Neoptera</taxon>
        <taxon>Endopterygota</taxon>
        <taxon>Lepidoptera</taxon>
        <taxon>Glossata</taxon>
        <taxon>Ditrysia</taxon>
        <taxon>Papilionoidea</taxon>
        <taxon>Pieridae</taxon>
        <taxon>Pierinae</taxon>
        <taxon>Pieris</taxon>
    </lineage>
</organism>
<dbReference type="EMBL" id="CALOZG010000005">
    <property type="protein sequence ID" value="CAH4028046.1"/>
    <property type="molecule type" value="Genomic_DNA"/>
</dbReference>
<dbReference type="PANTHER" id="PTHR11012">
    <property type="entry name" value="PROTEIN KINASE-LIKE DOMAIN-CONTAINING"/>
    <property type="match status" value="1"/>
</dbReference>
<evidence type="ECO:0000259" key="1">
    <source>
        <dbReference type="SMART" id="SM00587"/>
    </source>
</evidence>
<sequence>MEYSNLTSADLAECLNRKTKFVKFVSMASESKTLTQLSVLLTNEEVNNALRKWFREPTEFTHWEHVGEMGKGDSYLSDVFRIKIHGNSDGNSRHVQLIVKTIPKNICRRLTFRSHDFFRNEINFYLNVLPVLLKFQSDKQVTEPYENYTNIFLALTDGIHDVICLEDVSLQNYGNPIRQEGIDYEHFQLTVKVLAKFHALSFAMHDQKPEEFAKMSNVLTEVYYDPKYWVWYEKFWKRLCITAIDAVEREYPNTVYVDKVKEFAIPKRYQDMIKAVQDKTNSVISHGDCWTVNFLYKYENKQPVDAKMIDFQLTRCASPVLDLSFAIYACTDQNLRATHYDALLKEYYEVLSRQISEMGSDPNKVYPWSKFMEEVKKYSYFGLAFSFESTPFIILEPEDAFKMDDVMGDQKRNIEEFWPVTPIKTKAGRLREANNIVHCVDRGFI</sequence>
<evidence type="ECO:0000313" key="2">
    <source>
        <dbReference type="EMBL" id="CAH4028046.1"/>
    </source>
</evidence>
<dbReference type="SMART" id="SM00587">
    <property type="entry name" value="CHK"/>
    <property type="match status" value="1"/>
</dbReference>
<evidence type="ECO:0000313" key="3">
    <source>
        <dbReference type="Proteomes" id="UP001152562"/>
    </source>
</evidence>
<feature type="domain" description="CHK kinase-like" evidence="1">
    <location>
        <begin position="163"/>
        <end position="357"/>
    </location>
</feature>
<protein>
    <recommendedName>
        <fullName evidence="1">CHK kinase-like domain-containing protein</fullName>
    </recommendedName>
</protein>
<proteinExistence type="predicted"/>
<dbReference type="Proteomes" id="UP001152562">
    <property type="component" value="Unassembled WGS sequence"/>
</dbReference>
<dbReference type="AlphaFoldDB" id="A0A9P0X9P5"/>
<dbReference type="InterPro" id="IPR011009">
    <property type="entry name" value="Kinase-like_dom_sf"/>
</dbReference>
<accession>A0A9P0X9P5</accession>
<dbReference type="Pfam" id="PF02958">
    <property type="entry name" value="EcKL"/>
    <property type="match status" value="1"/>
</dbReference>